<evidence type="ECO:0000256" key="2">
    <source>
        <dbReference type="ARBA" id="ARBA00022771"/>
    </source>
</evidence>
<dbReference type="Gramene" id="Jr04_10030_p1">
    <property type="protein sequence ID" value="cds.Jr04_10030_p1"/>
    <property type="gene ID" value="Jr04_10030"/>
</dbReference>
<dbReference type="PANTHER" id="PTHR33248">
    <property type="entry name" value="ZINC ION-BINDING PROTEIN"/>
    <property type="match status" value="1"/>
</dbReference>
<comment type="caution">
    <text evidence="7">The sequence shown here is derived from an EMBL/GenBank/DDBJ whole genome shotgun (WGS) entry which is preliminary data.</text>
</comment>
<dbReference type="EMBL" id="LIHL02000004">
    <property type="protein sequence ID" value="KAF5472382.1"/>
    <property type="molecule type" value="Genomic_DNA"/>
</dbReference>
<protein>
    <recommendedName>
        <fullName evidence="6">GRF-type domain-containing protein</fullName>
    </recommendedName>
</protein>
<dbReference type="GO" id="GO:0008270">
    <property type="term" value="F:zinc ion binding"/>
    <property type="evidence" value="ECO:0007669"/>
    <property type="project" value="UniProtKB-KW"/>
</dbReference>
<feature type="transmembrane region" description="Helical" evidence="5">
    <location>
        <begin position="112"/>
        <end position="128"/>
    </location>
</feature>
<dbReference type="Pfam" id="PF06839">
    <property type="entry name" value="Zn_ribbon_GRF"/>
    <property type="match status" value="1"/>
</dbReference>
<evidence type="ECO:0000313" key="8">
    <source>
        <dbReference type="Proteomes" id="UP000619265"/>
    </source>
</evidence>
<feature type="domain" description="GRF-type" evidence="6">
    <location>
        <begin position="20"/>
        <end position="63"/>
    </location>
</feature>
<sequence>MASSQSSDLVNDDIIESPTCWCGLKTPIKTSYTKKNPGRRFFACPKYNTGDAMCEFFVWVDIFKLIEENILTREIKARQTLDIVLKREYAVRKREDKVREMAKKLKKEKRKLLCLYWIVAFVVLLAWFG</sequence>
<reference evidence="7" key="2">
    <citation type="submission" date="2020-03" db="EMBL/GenBank/DDBJ databases">
        <title>Walnut 2.0.</title>
        <authorList>
            <person name="Marrano A."/>
            <person name="Britton M."/>
            <person name="Zimin A.V."/>
            <person name="Zaini P.A."/>
            <person name="Workman R."/>
            <person name="Puiu D."/>
            <person name="Bianco L."/>
            <person name="Allen B.J."/>
            <person name="Troggio M."/>
            <person name="Leslie C.A."/>
            <person name="Timp W."/>
            <person name="Dendekar A."/>
            <person name="Salzberg S.L."/>
            <person name="Neale D.B."/>
        </authorList>
    </citation>
    <scope>NUCLEOTIDE SEQUENCE</scope>
    <source>
        <tissue evidence="7">Leaves</tissue>
    </source>
</reference>
<proteinExistence type="predicted"/>
<gene>
    <name evidence="7" type="ORF">F2P56_009104</name>
</gene>
<reference evidence="7" key="1">
    <citation type="submission" date="2015-10" db="EMBL/GenBank/DDBJ databases">
        <authorList>
            <person name="Martinez-Garcia P.J."/>
            <person name="Crepeau M.W."/>
            <person name="Puiu D."/>
            <person name="Gonzalez-Ibeas D."/>
            <person name="Whalen J."/>
            <person name="Stevens K."/>
            <person name="Paul R."/>
            <person name="Butterfield T."/>
            <person name="Britton M."/>
            <person name="Reagan R."/>
            <person name="Chakraborty S."/>
            <person name="Walawage S.L."/>
            <person name="Vasquez-Gross H.A."/>
            <person name="Cardeno C."/>
            <person name="Famula R."/>
            <person name="Pratt K."/>
            <person name="Kuruganti S."/>
            <person name="Aradhya M.K."/>
            <person name="Leslie C.A."/>
            <person name="Dandekar A.M."/>
            <person name="Salzberg S.L."/>
            <person name="Wegrzyn J.L."/>
            <person name="Langley C.H."/>
            <person name="Neale D.B."/>
        </authorList>
    </citation>
    <scope>NUCLEOTIDE SEQUENCE</scope>
    <source>
        <tissue evidence="7">Leaves</tissue>
    </source>
</reference>
<organism evidence="7 8">
    <name type="scientific">Juglans regia</name>
    <name type="common">English walnut</name>
    <dbReference type="NCBI Taxonomy" id="51240"/>
    <lineage>
        <taxon>Eukaryota</taxon>
        <taxon>Viridiplantae</taxon>
        <taxon>Streptophyta</taxon>
        <taxon>Embryophyta</taxon>
        <taxon>Tracheophyta</taxon>
        <taxon>Spermatophyta</taxon>
        <taxon>Magnoliopsida</taxon>
        <taxon>eudicotyledons</taxon>
        <taxon>Gunneridae</taxon>
        <taxon>Pentapetalae</taxon>
        <taxon>rosids</taxon>
        <taxon>fabids</taxon>
        <taxon>Fagales</taxon>
        <taxon>Juglandaceae</taxon>
        <taxon>Juglans</taxon>
    </lineage>
</organism>
<dbReference type="AlphaFoldDB" id="A0A833XMW1"/>
<evidence type="ECO:0000256" key="4">
    <source>
        <dbReference type="PROSITE-ProRule" id="PRU01343"/>
    </source>
</evidence>
<name>A0A833XMW1_JUGRE</name>
<dbReference type="Proteomes" id="UP000619265">
    <property type="component" value="Unassembled WGS sequence"/>
</dbReference>
<keyword evidence="2 4" id="KW-0863">Zinc-finger</keyword>
<keyword evidence="1" id="KW-0479">Metal-binding</keyword>
<evidence type="ECO:0000313" key="7">
    <source>
        <dbReference type="EMBL" id="KAF5472382.1"/>
    </source>
</evidence>
<keyword evidence="5" id="KW-1133">Transmembrane helix</keyword>
<keyword evidence="3" id="KW-0862">Zinc</keyword>
<evidence type="ECO:0000256" key="1">
    <source>
        <dbReference type="ARBA" id="ARBA00022723"/>
    </source>
</evidence>
<dbReference type="PROSITE" id="PS51999">
    <property type="entry name" value="ZF_GRF"/>
    <property type="match status" value="1"/>
</dbReference>
<evidence type="ECO:0000256" key="3">
    <source>
        <dbReference type="ARBA" id="ARBA00022833"/>
    </source>
</evidence>
<keyword evidence="5" id="KW-0472">Membrane</keyword>
<keyword evidence="5" id="KW-0812">Transmembrane</keyword>
<dbReference type="InterPro" id="IPR010666">
    <property type="entry name" value="Znf_GRF"/>
</dbReference>
<accession>A0A833XMW1</accession>
<evidence type="ECO:0000256" key="5">
    <source>
        <dbReference type="SAM" id="Phobius"/>
    </source>
</evidence>
<evidence type="ECO:0000259" key="6">
    <source>
        <dbReference type="PROSITE" id="PS51999"/>
    </source>
</evidence>